<dbReference type="Proteomes" id="UP000694845">
    <property type="component" value="Unplaced"/>
</dbReference>
<keyword evidence="2 3" id="KW-0408">Iron</keyword>
<dbReference type="OrthoDB" id="1470350at2759"/>
<keyword evidence="3" id="KW-0503">Monooxygenase</keyword>
<protein>
    <submittedName>
        <fullName evidence="5">Cytochrome P450 4F1-like</fullName>
    </submittedName>
</protein>
<gene>
    <name evidence="5" type="primary">LOC110986093</name>
</gene>
<dbReference type="PROSITE" id="PS00086">
    <property type="entry name" value="CYTOCHROME_P450"/>
    <property type="match status" value="1"/>
</dbReference>
<reference evidence="5" key="1">
    <citation type="submission" date="2025-08" db="UniProtKB">
        <authorList>
            <consortium name="RefSeq"/>
        </authorList>
    </citation>
    <scope>IDENTIFICATION</scope>
</reference>
<dbReference type="GeneID" id="110986093"/>
<name>A0A8B7ZEY8_ACAPL</name>
<dbReference type="OMA" id="TCLMSIY"/>
<comment type="cofactor">
    <cofactor evidence="2">
        <name>heme</name>
        <dbReference type="ChEBI" id="CHEBI:30413"/>
    </cofactor>
</comment>
<dbReference type="Gene3D" id="1.10.630.10">
    <property type="entry name" value="Cytochrome P450"/>
    <property type="match status" value="1"/>
</dbReference>
<dbReference type="PRINTS" id="PR00463">
    <property type="entry name" value="EP450I"/>
</dbReference>
<dbReference type="KEGG" id="aplc:110986093"/>
<dbReference type="InterPro" id="IPR002401">
    <property type="entry name" value="Cyt_P450_E_grp-I"/>
</dbReference>
<dbReference type="GO" id="GO:0005506">
    <property type="term" value="F:iron ion binding"/>
    <property type="evidence" value="ECO:0007669"/>
    <property type="project" value="InterPro"/>
</dbReference>
<evidence type="ECO:0000256" key="3">
    <source>
        <dbReference type="RuleBase" id="RU000461"/>
    </source>
</evidence>
<organism evidence="4 5">
    <name type="scientific">Acanthaster planci</name>
    <name type="common">Crown-of-thorns starfish</name>
    <dbReference type="NCBI Taxonomy" id="133434"/>
    <lineage>
        <taxon>Eukaryota</taxon>
        <taxon>Metazoa</taxon>
        <taxon>Echinodermata</taxon>
        <taxon>Eleutherozoa</taxon>
        <taxon>Asterozoa</taxon>
        <taxon>Asteroidea</taxon>
        <taxon>Valvatacea</taxon>
        <taxon>Valvatida</taxon>
        <taxon>Acanthasteridae</taxon>
        <taxon>Acanthaster</taxon>
    </lineage>
</organism>
<dbReference type="GO" id="GO:0004497">
    <property type="term" value="F:monooxygenase activity"/>
    <property type="evidence" value="ECO:0007669"/>
    <property type="project" value="UniProtKB-KW"/>
</dbReference>
<dbReference type="GO" id="GO:0016705">
    <property type="term" value="F:oxidoreductase activity, acting on paired donors, with incorporation or reduction of molecular oxygen"/>
    <property type="evidence" value="ECO:0007669"/>
    <property type="project" value="InterPro"/>
</dbReference>
<accession>A0A8B7ZEY8</accession>
<dbReference type="GO" id="GO:0020037">
    <property type="term" value="F:heme binding"/>
    <property type="evidence" value="ECO:0007669"/>
    <property type="project" value="InterPro"/>
</dbReference>
<evidence type="ECO:0000256" key="2">
    <source>
        <dbReference type="PIRSR" id="PIRSR602401-1"/>
    </source>
</evidence>
<keyword evidence="4" id="KW-1185">Reference proteome</keyword>
<keyword evidence="3" id="KW-0560">Oxidoreductase</keyword>
<dbReference type="InterPro" id="IPR036396">
    <property type="entry name" value="Cyt_P450_sf"/>
</dbReference>
<dbReference type="InterPro" id="IPR050196">
    <property type="entry name" value="Cytochrome_P450_Monoox"/>
</dbReference>
<dbReference type="Pfam" id="PF00067">
    <property type="entry name" value="p450"/>
    <property type="match status" value="1"/>
</dbReference>
<keyword evidence="2 3" id="KW-0349">Heme</keyword>
<dbReference type="PANTHER" id="PTHR24291">
    <property type="entry name" value="CYTOCHROME P450 FAMILY 4"/>
    <property type="match status" value="1"/>
</dbReference>
<keyword evidence="2 3" id="KW-0479">Metal-binding</keyword>
<dbReference type="AlphaFoldDB" id="A0A8B7ZEY8"/>
<dbReference type="SUPFAM" id="SSF48264">
    <property type="entry name" value="Cytochrome P450"/>
    <property type="match status" value="1"/>
</dbReference>
<evidence type="ECO:0000256" key="1">
    <source>
        <dbReference type="ARBA" id="ARBA00010617"/>
    </source>
</evidence>
<dbReference type="RefSeq" id="XP_022103420.1">
    <property type="nucleotide sequence ID" value="XM_022247728.1"/>
</dbReference>
<dbReference type="InterPro" id="IPR017972">
    <property type="entry name" value="Cyt_P450_CS"/>
</dbReference>
<evidence type="ECO:0000313" key="5">
    <source>
        <dbReference type="RefSeq" id="XP_022103420.1"/>
    </source>
</evidence>
<dbReference type="PANTHER" id="PTHR24291:SF201">
    <property type="entry name" value="CYTOCHROME P450, FAMILY 4, SUBFAMILY B, POLYPEPTIDE 7"/>
    <property type="match status" value="1"/>
</dbReference>
<sequence>MARFADGRGFTLEEISEEVNTFMFPGHETMTASLTWLLYNLAKYPHHQTKIREEVKEILADRDSDGITSKDLSRMEYMTLVIKESMRMMNAAPMISRTVTVPYKVNGVTIPAGSMVFLSIHQLHHNPSVWGHDQMEFKPSRFLPEKLSRMDSFAYVPFSTGARNCIGQQFALNEMKVFLGRILRRFRLSLVDGEPEPGP</sequence>
<dbReference type="PRINTS" id="PR00385">
    <property type="entry name" value="P450"/>
</dbReference>
<evidence type="ECO:0000313" key="4">
    <source>
        <dbReference type="Proteomes" id="UP000694845"/>
    </source>
</evidence>
<dbReference type="InterPro" id="IPR001128">
    <property type="entry name" value="Cyt_P450"/>
</dbReference>
<feature type="binding site" description="axial binding residue" evidence="2">
    <location>
        <position position="165"/>
    </location>
    <ligand>
        <name>heme</name>
        <dbReference type="ChEBI" id="CHEBI:30413"/>
    </ligand>
    <ligandPart>
        <name>Fe</name>
        <dbReference type="ChEBI" id="CHEBI:18248"/>
    </ligandPart>
</feature>
<comment type="similarity">
    <text evidence="1 3">Belongs to the cytochrome P450 family.</text>
</comment>
<proteinExistence type="inferred from homology"/>